<feature type="coiled-coil region" evidence="1">
    <location>
        <begin position="383"/>
        <end position="410"/>
    </location>
</feature>
<accession>A0AA39MEU2</accession>
<comment type="caution">
    <text evidence="3">The sequence shown here is derived from an EMBL/GenBank/DDBJ whole genome shotgun (WGS) entry which is preliminary data.</text>
</comment>
<evidence type="ECO:0000256" key="2">
    <source>
        <dbReference type="SAM" id="MobiDB-lite"/>
    </source>
</evidence>
<evidence type="ECO:0000313" key="3">
    <source>
        <dbReference type="EMBL" id="KAK0431134.1"/>
    </source>
</evidence>
<evidence type="ECO:0000313" key="4">
    <source>
        <dbReference type="Proteomes" id="UP001175226"/>
    </source>
</evidence>
<reference evidence="3" key="1">
    <citation type="submission" date="2023-06" db="EMBL/GenBank/DDBJ databases">
        <authorList>
            <consortium name="Lawrence Berkeley National Laboratory"/>
            <person name="Ahrendt S."/>
            <person name="Sahu N."/>
            <person name="Indic B."/>
            <person name="Wong-Bajracharya J."/>
            <person name="Merenyi Z."/>
            <person name="Ke H.-M."/>
            <person name="Monk M."/>
            <person name="Kocsube S."/>
            <person name="Drula E."/>
            <person name="Lipzen A."/>
            <person name="Balint B."/>
            <person name="Henrissat B."/>
            <person name="Andreopoulos B."/>
            <person name="Martin F.M."/>
            <person name="Harder C.B."/>
            <person name="Rigling D."/>
            <person name="Ford K.L."/>
            <person name="Foster G.D."/>
            <person name="Pangilinan J."/>
            <person name="Papanicolaou A."/>
            <person name="Barry K."/>
            <person name="LaButti K."/>
            <person name="Viragh M."/>
            <person name="Koriabine M."/>
            <person name="Yan M."/>
            <person name="Riley R."/>
            <person name="Champramary S."/>
            <person name="Plett K.L."/>
            <person name="Tsai I.J."/>
            <person name="Slot J."/>
            <person name="Sipos G."/>
            <person name="Plett J."/>
            <person name="Nagy L.G."/>
            <person name="Grigoriev I.V."/>
        </authorList>
    </citation>
    <scope>NUCLEOTIDE SEQUENCE</scope>
    <source>
        <strain evidence="3">FPL87.14</strain>
    </source>
</reference>
<keyword evidence="4" id="KW-1185">Reference proteome</keyword>
<sequence length="530" mass="60549">MLEFETESEVVDHAAETGRCTQMKAQGHASKNRKYKVRTEIVKKVIFLKTKQKANDLPDGNVFRGKPHSSDGREVHVPTRLPESLYDPAWLESLDEDEREEFAVSEEVFELLDLTAEEYRVLTVKRAAVEERYDEAVIKHEGWKATKAKEAQAEKLRLKEEARSRNWRRNSYGWRKRKKSGSDWKPKNSSESWTQRKRHWRRLPLRKCWRRPWRKKTLDDLAKEKAKELEDEDNENLLAAAGIVVSGEEGDSKLDPADPKSMAMAELRRRHEIVEGKKKAGATGTRRRKFRSGSTVDSGEEGNASAGPSVPKRLKTEPEPMAQDKVFTGSGRCGKCRTDKAVCFVRGGVCTCQWCCVKKARWTFNKGGKDSSTAESTSVLEILQDISARLAHLENKVEAIADRVEDLVNDYDVNNEVKYPEDFIPKSIKVEFKASRMELRKTGDIYCEVLREVAKQRLDRDMKVFRRCPRRCHLEWRTPTKSSTSHSGSGPSVLLDCMRRCLPATSSCRLVRIFTTCVDTEWSGNSGKGC</sequence>
<feature type="region of interest" description="Disordered" evidence="2">
    <location>
        <begin position="173"/>
        <end position="196"/>
    </location>
</feature>
<feature type="region of interest" description="Disordered" evidence="2">
    <location>
        <begin position="275"/>
        <end position="322"/>
    </location>
</feature>
<dbReference type="Proteomes" id="UP001175226">
    <property type="component" value="Unassembled WGS sequence"/>
</dbReference>
<dbReference type="EMBL" id="JAUEPT010000122">
    <property type="protein sequence ID" value="KAK0431134.1"/>
    <property type="molecule type" value="Genomic_DNA"/>
</dbReference>
<name>A0AA39MEU2_9AGAR</name>
<dbReference type="AlphaFoldDB" id="A0AA39MEU2"/>
<protein>
    <submittedName>
        <fullName evidence="3">Uncharacterized protein</fullName>
    </submittedName>
</protein>
<proteinExistence type="predicted"/>
<organism evidence="3 4">
    <name type="scientific">Armillaria borealis</name>
    <dbReference type="NCBI Taxonomy" id="47425"/>
    <lineage>
        <taxon>Eukaryota</taxon>
        <taxon>Fungi</taxon>
        <taxon>Dikarya</taxon>
        <taxon>Basidiomycota</taxon>
        <taxon>Agaricomycotina</taxon>
        <taxon>Agaricomycetes</taxon>
        <taxon>Agaricomycetidae</taxon>
        <taxon>Agaricales</taxon>
        <taxon>Marasmiineae</taxon>
        <taxon>Physalacriaceae</taxon>
        <taxon>Armillaria</taxon>
    </lineage>
</organism>
<evidence type="ECO:0000256" key="1">
    <source>
        <dbReference type="SAM" id="Coils"/>
    </source>
</evidence>
<gene>
    <name evidence="3" type="ORF">EV421DRAFT_1743384</name>
</gene>
<keyword evidence="1" id="KW-0175">Coiled coil</keyword>